<comment type="similarity">
    <text evidence="2 11">Belongs to the cation transport ATPase (P-type) (TC 3.A.3) family. Type IB subfamily.</text>
</comment>
<dbReference type="PROSITE" id="PS00154">
    <property type="entry name" value="ATPASE_E1_E2"/>
    <property type="match status" value="1"/>
</dbReference>
<dbReference type="EMBL" id="QYYD01000008">
    <property type="protein sequence ID" value="RJF75478.1"/>
    <property type="molecule type" value="Genomic_DNA"/>
</dbReference>
<name>A0A418VH79_RHOPL</name>
<dbReference type="GO" id="GO:0005886">
    <property type="term" value="C:plasma membrane"/>
    <property type="evidence" value="ECO:0007669"/>
    <property type="project" value="UniProtKB-SubCell"/>
</dbReference>
<evidence type="ECO:0000256" key="6">
    <source>
        <dbReference type="ARBA" id="ARBA00022741"/>
    </source>
</evidence>
<dbReference type="GO" id="GO:0043682">
    <property type="term" value="F:P-type divalent copper transporter activity"/>
    <property type="evidence" value="ECO:0007669"/>
    <property type="project" value="TreeGrafter"/>
</dbReference>
<evidence type="ECO:0000256" key="4">
    <source>
        <dbReference type="ARBA" id="ARBA00022692"/>
    </source>
</evidence>
<dbReference type="InterPro" id="IPR018303">
    <property type="entry name" value="ATPase_P-typ_P_site"/>
</dbReference>
<evidence type="ECO:0000256" key="7">
    <source>
        <dbReference type="ARBA" id="ARBA00022840"/>
    </source>
</evidence>
<dbReference type="PRINTS" id="PR00119">
    <property type="entry name" value="CATATPASE"/>
</dbReference>
<dbReference type="Pfam" id="PF19335">
    <property type="entry name" value="HMBD"/>
    <property type="match status" value="1"/>
</dbReference>
<feature type="domain" description="TRASH" evidence="12">
    <location>
        <begin position="148"/>
        <end position="186"/>
    </location>
</feature>
<feature type="transmembrane region" description="Helical" evidence="11">
    <location>
        <begin position="252"/>
        <end position="273"/>
    </location>
</feature>
<reference evidence="13 14" key="1">
    <citation type="submission" date="2018-09" db="EMBL/GenBank/DDBJ databases">
        <title>Draft genome sequence of Rhodopseudomonas palustris 2.1.18.</title>
        <authorList>
            <person name="Robertson S.L."/>
            <person name="Meyer T.E."/>
            <person name="Kyndt J.A."/>
        </authorList>
    </citation>
    <scope>NUCLEOTIDE SEQUENCE [LARGE SCALE GENOMIC DNA]</scope>
    <source>
        <strain evidence="13 14">2.1.18</strain>
    </source>
</reference>
<comment type="caution">
    <text evidence="13">The sequence shown here is derived from an EMBL/GenBank/DDBJ whole genome shotgun (WGS) entry which is preliminary data.</text>
</comment>
<dbReference type="FunFam" id="2.70.150.10:FF:000020">
    <property type="entry name" value="Copper-exporting P-type ATPase A"/>
    <property type="match status" value="1"/>
</dbReference>
<dbReference type="SUPFAM" id="SSF47240">
    <property type="entry name" value="Ferritin-like"/>
    <property type="match status" value="2"/>
</dbReference>
<keyword evidence="10 11" id="KW-0472">Membrane</keyword>
<dbReference type="PANTHER" id="PTHR43520">
    <property type="entry name" value="ATP7, ISOFORM B"/>
    <property type="match status" value="1"/>
</dbReference>
<keyword evidence="8" id="KW-1278">Translocase</keyword>
<dbReference type="InterPro" id="IPR044492">
    <property type="entry name" value="P_typ_ATPase_HD_dom"/>
</dbReference>
<dbReference type="InterPro" id="IPR012348">
    <property type="entry name" value="RNR-like"/>
</dbReference>
<dbReference type="InterPro" id="IPR009078">
    <property type="entry name" value="Ferritin-like_SF"/>
</dbReference>
<dbReference type="GO" id="GO:0055070">
    <property type="term" value="P:copper ion homeostasis"/>
    <property type="evidence" value="ECO:0007669"/>
    <property type="project" value="TreeGrafter"/>
</dbReference>
<evidence type="ECO:0000256" key="1">
    <source>
        <dbReference type="ARBA" id="ARBA00004651"/>
    </source>
</evidence>
<dbReference type="InterPro" id="IPR059000">
    <property type="entry name" value="ATPase_P-type_domA"/>
</dbReference>
<evidence type="ECO:0000313" key="13">
    <source>
        <dbReference type="EMBL" id="RJF75478.1"/>
    </source>
</evidence>
<dbReference type="SFLD" id="SFLDG00002">
    <property type="entry name" value="C1.7:_P-type_atpase_like"/>
    <property type="match status" value="1"/>
</dbReference>
<keyword evidence="9 11" id="KW-1133">Transmembrane helix</keyword>
<dbReference type="NCBIfam" id="TIGR01525">
    <property type="entry name" value="ATPase-IB_hvy"/>
    <property type="match status" value="1"/>
</dbReference>
<feature type="transmembrane region" description="Helical" evidence="11">
    <location>
        <begin position="355"/>
        <end position="373"/>
    </location>
</feature>
<dbReference type="OrthoDB" id="391538at2"/>
<dbReference type="PANTHER" id="PTHR43520:SF8">
    <property type="entry name" value="P-TYPE CU(+) TRANSPORTER"/>
    <property type="match status" value="1"/>
</dbReference>
<dbReference type="Pfam" id="PF00702">
    <property type="entry name" value="Hydrolase"/>
    <property type="match status" value="1"/>
</dbReference>
<evidence type="ECO:0000256" key="9">
    <source>
        <dbReference type="ARBA" id="ARBA00022989"/>
    </source>
</evidence>
<evidence type="ECO:0000256" key="8">
    <source>
        <dbReference type="ARBA" id="ARBA00022967"/>
    </source>
</evidence>
<dbReference type="Pfam" id="PF00122">
    <property type="entry name" value="E1-E2_ATPase"/>
    <property type="match status" value="1"/>
</dbReference>
<keyword evidence="3 11" id="KW-1003">Cell membrane</keyword>
<dbReference type="SUPFAM" id="SSF81665">
    <property type="entry name" value="Calcium ATPase, transmembrane domain M"/>
    <property type="match status" value="1"/>
</dbReference>
<feature type="transmembrane region" description="Helical" evidence="11">
    <location>
        <begin position="852"/>
        <end position="871"/>
    </location>
</feature>
<comment type="subcellular location">
    <subcellularLocation>
        <location evidence="1">Cell membrane</location>
        <topology evidence="1">Multi-pass membrane protein</topology>
    </subcellularLocation>
</comment>
<dbReference type="GO" id="GO:0005524">
    <property type="term" value="F:ATP binding"/>
    <property type="evidence" value="ECO:0007669"/>
    <property type="project" value="UniProtKB-UniRule"/>
</dbReference>
<dbReference type="NCBIfam" id="TIGR01494">
    <property type="entry name" value="ATPase_P-type"/>
    <property type="match status" value="1"/>
</dbReference>
<dbReference type="Gene3D" id="3.40.1110.10">
    <property type="entry name" value="Calcium-transporting ATPase, cytoplasmic domain N"/>
    <property type="match status" value="1"/>
</dbReference>
<dbReference type="Gene3D" id="2.70.150.10">
    <property type="entry name" value="Calcium-transporting ATPase, cytoplasmic transduction domain A"/>
    <property type="match status" value="1"/>
</dbReference>
<dbReference type="GO" id="GO:0016887">
    <property type="term" value="F:ATP hydrolysis activity"/>
    <property type="evidence" value="ECO:0007669"/>
    <property type="project" value="InterPro"/>
</dbReference>
<feature type="transmembrane region" description="Helical" evidence="11">
    <location>
        <begin position="877"/>
        <end position="899"/>
    </location>
</feature>
<dbReference type="FunFam" id="1.10.620.20:FF:000023">
    <property type="entry name" value="Heavy-metal transporting P-type ATPase"/>
    <property type="match status" value="1"/>
</dbReference>
<keyword evidence="5 11" id="KW-0479">Metal-binding</keyword>
<keyword evidence="4 11" id="KW-0812">Transmembrane</keyword>
<proteinExistence type="inferred from homology"/>
<dbReference type="Gene3D" id="1.10.620.20">
    <property type="entry name" value="Ribonucleotide Reductase, subunit A"/>
    <property type="match status" value="2"/>
</dbReference>
<dbReference type="InterPro" id="IPR045800">
    <property type="entry name" value="HMBD"/>
</dbReference>
<dbReference type="GO" id="GO:0016491">
    <property type="term" value="F:oxidoreductase activity"/>
    <property type="evidence" value="ECO:0007669"/>
    <property type="project" value="InterPro"/>
</dbReference>
<dbReference type="SFLD" id="SFLDS00003">
    <property type="entry name" value="Haloacid_Dehalogenase"/>
    <property type="match status" value="1"/>
</dbReference>
<dbReference type="InterPro" id="IPR027256">
    <property type="entry name" value="P-typ_ATPase_IB"/>
</dbReference>
<dbReference type="GO" id="GO:0005507">
    <property type="term" value="F:copper ion binding"/>
    <property type="evidence" value="ECO:0007669"/>
    <property type="project" value="TreeGrafter"/>
</dbReference>
<accession>A0A418VH79</accession>
<dbReference type="Pfam" id="PF04945">
    <property type="entry name" value="YHS"/>
    <property type="match status" value="2"/>
</dbReference>
<protein>
    <submittedName>
        <fullName evidence="13">Heavy metal translocating P-type ATPase</fullName>
    </submittedName>
</protein>
<feature type="domain" description="TRASH" evidence="12">
    <location>
        <begin position="51"/>
        <end position="89"/>
    </location>
</feature>
<dbReference type="InterPro" id="IPR023299">
    <property type="entry name" value="ATPase_P-typ_cyto_dom_N"/>
</dbReference>
<dbReference type="Proteomes" id="UP000285523">
    <property type="component" value="Unassembled WGS sequence"/>
</dbReference>
<dbReference type="GO" id="GO:0060003">
    <property type="term" value="P:copper ion export"/>
    <property type="evidence" value="ECO:0007669"/>
    <property type="project" value="UniProtKB-ARBA"/>
</dbReference>
<dbReference type="InterPro" id="IPR008250">
    <property type="entry name" value="ATPase_P-typ_transduc_dom_A_sf"/>
</dbReference>
<feature type="transmembrane region" description="Helical" evidence="11">
    <location>
        <begin position="504"/>
        <end position="530"/>
    </location>
</feature>
<evidence type="ECO:0000256" key="2">
    <source>
        <dbReference type="ARBA" id="ARBA00006024"/>
    </source>
</evidence>
<evidence type="ECO:0000256" key="5">
    <source>
        <dbReference type="ARBA" id="ARBA00022723"/>
    </source>
</evidence>
<dbReference type="InterPro" id="IPR036412">
    <property type="entry name" value="HAD-like_sf"/>
</dbReference>
<feature type="transmembrane region" description="Helical" evidence="11">
    <location>
        <begin position="285"/>
        <end position="303"/>
    </location>
</feature>
<dbReference type="PRINTS" id="PR00943">
    <property type="entry name" value="CUATPASE"/>
</dbReference>
<dbReference type="InterPro" id="IPR023214">
    <property type="entry name" value="HAD_sf"/>
</dbReference>
<sequence>MRSADSIEGTTAATAAGCCGSAKSEAAAPKQGSCCGNGADAAASVATKAIDPVCGMTVDPAATAHRYEFDGTTYYFCCAGCRSKFAADPAGVLAKAAQPMTLPPKPAAKLHQLTDFAAPAPCCGGHDHGHGHADHHHDATPAAGNVIDPVCGMTVDPATAKHRFDYQGQAYYFCAASCRGKFAADPEAYLDTSKARPEPVMPEGTIYTCPMDPQIRQIGPGTCPICGMALEPELVSLDSGPNPELVDMTRRFWIGLVLTLPAFVLEMGSHLVGGHGLIDPVLSNWIQLATATPVVLWAGWPFFVRGWQSIVTRNLNMFTLVAMGTGVAYVYSVVATLAPQLFPPAFRGHGGTVPVYFEAAAVITVLVLLGQVLELRAREATSGAIKALLGLAPKTARKLEADGSEHEVEIDSLAVGDKLRVRPGEKVPVDGEIIEGRSTLDESMVTGESMPVTREAGGKVVAGTINQSGGFVMRADQVGRDTMLSRIVQMVAQAQRSRAPIQGVADLVAGWFVPAVLVAAIAAFAAWATFGPEPRLTYALVAAVSVLIIACPCALGLATPMSIMVGVGRGAQAGVLIRNAEALERMEKIDTLVIDKTGTLTEGKPKVTAIVTSGGFDEAELLRLAASVERASEHPLAHAIVAAATERKLEPAKVDEFDAPTGKGAAGKVEGRAVAIGTASYLGSLGVDTSALHDKTEQMRADGATVVSVGIDGKLAGLIAIADPVKASTPGALQALAAEGLKVIMLTGDNRTTAQAVARRLGIADVEAEVLPDQKSAVVSKLRQQGRVVAMAGDGVNDAPALAAADVGIAMGTGTDVAMESAGITLLKGDLGGIVRARKLSRATMRNIRQNLFFAFIYNSAGIPIAAGVLYPSFGLLLSPIIAAAAMSLSSVSVIGNALRLRAIDLK</sequence>
<dbReference type="SMART" id="SM00746">
    <property type="entry name" value="TRASH"/>
    <property type="match status" value="2"/>
</dbReference>
<evidence type="ECO:0000256" key="3">
    <source>
        <dbReference type="ARBA" id="ARBA00022475"/>
    </source>
</evidence>
<feature type="transmembrane region" description="Helical" evidence="11">
    <location>
        <begin position="315"/>
        <end position="335"/>
    </location>
</feature>
<dbReference type="AlphaFoldDB" id="A0A418VH79"/>
<dbReference type="CDD" id="cd02094">
    <property type="entry name" value="P-type_ATPase_Cu-like"/>
    <property type="match status" value="1"/>
</dbReference>
<dbReference type="SFLD" id="SFLDF00027">
    <property type="entry name" value="p-type_atpase"/>
    <property type="match status" value="1"/>
</dbReference>
<organism evidence="13 14">
    <name type="scientific">Rhodopseudomonas palustris</name>
    <dbReference type="NCBI Taxonomy" id="1076"/>
    <lineage>
        <taxon>Bacteria</taxon>
        <taxon>Pseudomonadati</taxon>
        <taxon>Pseudomonadota</taxon>
        <taxon>Alphaproteobacteria</taxon>
        <taxon>Hyphomicrobiales</taxon>
        <taxon>Nitrobacteraceae</taxon>
        <taxon>Rhodopseudomonas</taxon>
    </lineage>
</organism>
<evidence type="ECO:0000256" key="10">
    <source>
        <dbReference type="ARBA" id="ARBA00023136"/>
    </source>
</evidence>
<dbReference type="SUPFAM" id="SSF56784">
    <property type="entry name" value="HAD-like"/>
    <property type="match status" value="1"/>
</dbReference>
<evidence type="ECO:0000256" key="11">
    <source>
        <dbReference type="RuleBase" id="RU362081"/>
    </source>
</evidence>
<dbReference type="InterPro" id="IPR023298">
    <property type="entry name" value="ATPase_P-typ_TM_dom_sf"/>
</dbReference>
<dbReference type="Gene3D" id="3.40.50.1000">
    <property type="entry name" value="HAD superfamily/HAD-like"/>
    <property type="match status" value="1"/>
</dbReference>
<keyword evidence="6 11" id="KW-0547">Nucleotide-binding</keyword>
<evidence type="ECO:0000313" key="14">
    <source>
        <dbReference type="Proteomes" id="UP000285523"/>
    </source>
</evidence>
<dbReference type="InterPro" id="IPR001757">
    <property type="entry name" value="P_typ_ATPase"/>
</dbReference>
<evidence type="ECO:0000259" key="12">
    <source>
        <dbReference type="SMART" id="SM00746"/>
    </source>
</evidence>
<dbReference type="InterPro" id="IPR011017">
    <property type="entry name" value="TRASH_dom"/>
</dbReference>
<dbReference type="NCBIfam" id="TIGR01511">
    <property type="entry name" value="ATPase-IB1_Cu"/>
    <property type="match status" value="1"/>
</dbReference>
<gene>
    <name evidence="13" type="ORF">D4Q52_09895</name>
</gene>
<keyword evidence="7 11" id="KW-0067">ATP-binding</keyword>
<dbReference type="SUPFAM" id="SSF81653">
    <property type="entry name" value="Calcium ATPase, transduction domain A"/>
    <property type="match status" value="1"/>
</dbReference>
<dbReference type="InterPro" id="IPR007029">
    <property type="entry name" value="YHS_dom"/>
</dbReference>
<feature type="transmembrane region" description="Helical" evidence="11">
    <location>
        <begin position="536"/>
        <end position="559"/>
    </location>
</feature>